<name>A0AAE3ESA7_9FLAO</name>
<keyword evidence="4" id="KW-1185">Reference proteome</keyword>
<dbReference type="InterPro" id="IPR007110">
    <property type="entry name" value="Ig-like_dom"/>
</dbReference>
<dbReference type="Pfam" id="PF13585">
    <property type="entry name" value="CHU_C"/>
    <property type="match status" value="1"/>
</dbReference>
<dbReference type="RefSeq" id="WP_317900369.1">
    <property type="nucleotide sequence ID" value="NZ_JAIRBC010000001.1"/>
</dbReference>
<dbReference type="InterPro" id="IPR013783">
    <property type="entry name" value="Ig-like_fold"/>
</dbReference>
<dbReference type="InterPro" id="IPR003599">
    <property type="entry name" value="Ig_sub"/>
</dbReference>
<protein>
    <submittedName>
        <fullName evidence="3">Gliding motility-associated C-terminal domain-containing protein</fullName>
    </submittedName>
</protein>
<dbReference type="SUPFAM" id="SSF48726">
    <property type="entry name" value="Immunoglobulin"/>
    <property type="match status" value="2"/>
</dbReference>
<dbReference type="EMBL" id="JAIRBC010000001">
    <property type="protein sequence ID" value="MCG2459219.1"/>
    <property type="molecule type" value="Genomic_DNA"/>
</dbReference>
<accession>A0AAE3ESA7</accession>
<sequence length="752" mass="80715">MRPTKNIKQRYLGILCFLLGWSISTAQTLNKPTPADNPNLPGNSAWNAACASQDFNEYFINFTWNTPLVASDNKFILELSDANGSFGSPVELASESNKNTVFNFDFQFALPVDTRGENYKFRVRSTNPAKTSPASDAFPMYYIDFKSAILISQNGDGVIPPGGAIEICNGNSVTLAVHNVPNENTYKYIWYRSGTRLPDNGPSVTVSQTGNYAVEMDYGSICSSSANTLSNSIAINAGTSLGIAINPPAKTALCNGETVSLEANITGQGLTYTWYKDDVAITSPTVDDATLMVNASTAGFEGDYSVEIYGPGACLERSAAVTISNAGNFTVTLDNQPNVVILPSQTKTLSVSTTATSPVHQWYKDGTAISGATSNTLDVTQPGSYYAEVSQTGGACSATIIQSETTTVVAPASFEITTDYTTEYISCESTDITLAVTAITAVAADNTKTDVTSDLLSNFSYQWKKDGINITGETTSTLVINDANGNGNYTVEGTLNSYAATSNALPVQLRVNESITLSASSTVYCNPTDAITLSTTTDLSGETFEWLKDGTSYNSTDTELTVNSQGTYQLVVSKNGCPLKSNEVHITPLDESIVTLDSPEDIVFAEGGSKTVTASGADSYIWYDSNSQVLGNSPTVTFSNEGTYMLIATIGGCDIQKTLTVTYKDTFKVPNVISVNGDGINDLWVLPNSYSKNPEINIIIYDPNGVEVLNVMNYQNNWPSSSTAFNKQNMVYFYKIKNAKEVLKQGTITIIR</sequence>
<dbReference type="InterPro" id="IPR036179">
    <property type="entry name" value="Ig-like_dom_sf"/>
</dbReference>
<dbReference type="Proteomes" id="UP001200642">
    <property type="component" value="Unassembled WGS sequence"/>
</dbReference>
<proteinExistence type="predicted"/>
<dbReference type="AlphaFoldDB" id="A0AAE3ESA7"/>
<organism evidence="3 4">
    <name type="scientific">Cerina litoralis</name>
    <dbReference type="NCBI Taxonomy" id="2874477"/>
    <lineage>
        <taxon>Bacteria</taxon>
        <taxon>Pseudomonadati</taxon>
        <taxon>Bacteroidota</taxon>
        <taxon>Flavobacteriia</taxon>
        <taxon>Flavobacteriales</taxon>
        <taxon>Flavobacteriaceae</taxon>
        <taxon>Cerina</taxon>
    </lineage>
</organism>
<dbReference type="SMART" id="SM00409">
    <property type="entry name" value="IG"/>
    <property type="match status" value="3"/>
</dbReference>
<keyword evidence="1" id="KW-0732">Signal</keyword>
<comment type="caution">
    <text evidence="3">The sequence shown here is derived from an EMBL/GenBank/DDBJ whole genome shotgun (WGS) entry which is preliminary data.</text>
</comment>
<evidence type="ECO:0000256" key="1">
    <source>
        <dbReference type="SAM" id="SignalP"/>
    </source>
</evidence>
<gene>
    <name evidence="3" type="ORF">K8352_00495</name>
</gene>
<dbReference type="PROSITE" id="PS50835">
    <property type="entry name" value="IG_LIKE"/>
    <property type="match status" value="1"/>
</dbReference>
<dbReference type="Gene3D" id="2.60.40.10">
    <property type="entry name" value="Immunoglobulins"/>
    <property type="match status" value="4"/>
</dbReference>
<feature type="chain" id="PRO_5042271033" evidence="1">
    <location>
        <begin position="27"/>
        <end position="752"/>
    </location>
</feature>
<evidence type="ECO:0000259" key="2">
    <source>
        <dbReference type="PROSITE" id="PS50835"/>
    </source>
</evidence>
<evidence type="ECO:0000313" key="4">
    <source>
        <dbReference type="Proteomes" id="UP001200642"/>
    </source>
</evidence>
<feature type="signal peptide" evidence="1">
    <location>
        <begin position="1"/>
        <end position="26"/>
    </location>
</feature>
<reference evidence="3" key="1">
    <citation type="submission" date="2023-02" db="EMBL/GenBank/DDBJ databases">
        <title>Genome of Flavobacteriaceae gen. nov. sp. strain F89.</title>
        <authorList>
            <person name="Wang Y."/>
        </authorList>
    </citation>
    <scope>NUCLEOTIDE SEQUENCE</scope>
    <source>
        <strain evidence="3">F89</strain>
    </source>
</reference>
<evidence type="ECO:0000313" key="3">
    <source>
        <dbReference type="EMBL" id="MCG2459219.1"/>
    </source>
</evidence>
<feature type="domain" description="Ig-like" evidence="2">
    <location>
        <begin position="506"/>
        <end position="587"/>
    </location>
</feature>